<comment type="similarity">
    <text evidence="1">Belongs to the sigma-70 factor family. ECF subfamily.</text>
</comment>
<organism evidence="8 9">
    <name type="scientific">Armatimonas rosea</name>
    <dbReference type="NCBI Taxonomy" id="685828"/>
    <lineage>
        <taxon>Bacteria</taxon>
        <taxon>Bacillati</taxon>
        <taxon>Armatimonadota</taxon>
        <taxon>Armatimonadia</taxon>
        <taxon>Armatimonadales</taxon>
        <taxon>Armatimonadaceae</taxon>
        <taxon>Armatimonas</taxon>
    </lineage>
</organism>
<dbReference type="GO" id="GO:0006352">
    <property type="term" value="P:DNA-templated transcription initiation"/>
    <property type="evidence" value="ECO:0007669"/>
    <property type="project" value="InterPro"/>
</dbReference>
<evidence type="ECO:0000256" key="2">
    <source>
        <dbReference type="ARBA" id="ARBA00023015"/>
    </source>
</evidence>
<gene>
    <name evidence="8" type="ORF">HNQ39_001822</name>
</gene>
<evidence type="ECO:0000256" key="1">
    <source>
        <dbReference type="ARBA" id="ARBA00010641"/>
    </source>
</evidence>
<dbReference type="NCBIfam" id="TIGR02937">
    <property type="entry name" value="sigma70-ECF"/>
    <property type="match status" value="1"/>
</dbReference>
<evidence type="ECO:0000259" key="7">
    <source>
        <dbReference type="Pfam" id="PF08281"/>
    </source>
</evidence>
<sequence>MTPRDDDLADRVLVQRTLAGDADAFTLLHRRYYARVFRHALFRCRSTADAEDIAAETFVKAVHYLPQYRFQGESILPWLCRIATNLVIDQGRRTHGQTPLSLESAADDVRALMENLRDEGPNPHELAERHETQSLIRTAIARLAPDQADAILLRFGGDLSLQEIALALGRTEGAVKSLIHRGLVNLRKTLLEEALQGKIMEQRRQTSIQEATQTEAPKKRYGTHIEL</sequence>
<dbReference type="InterPro" id="IPR013249">
    <property type="entry name" value="RNA_pol_sigma70_r4_t2"/>
</dbReference>
<dbReference type="RefSeq" id="WP_184194204.1">
    <property type="nucleotide sequence ID" value="NZ_JACHGW010000002.1"/>
</dbReference>
<evidence type="ECO:0000313" key="8">
    <source>
        <dbReference type="EMBL" id="MBB6050031.1"/>
    </source>
</evidence>
<keyword evidence="2" id="KW-0805">Transcription regulation</keyword>
<dbReference type="InterPro" id="IPR013325">
    <property type="entry name" value="RNA_pol_sigma_r2"/>
</dbReference>
<dbReference type="InterPro" id="IPR014284">
    <property type="entry name" value="RNA_pol_sigma-70_dom"/>
</dbReference>
<dbReference type="Proteomes" id="UP000520814">
    <property type="component" value="Unassembled WGS sequence"/>
</dbReference>
<dbReference type="PANTHER" id="PTHR43133:SF57">
    <property type="entry name" value="RNA POLYMERASE SIGMA-70 FACTOR"/>
    <property type="match status" value="1"/>
</dbReference>
<dbReference type="Gene3D" id="1.10.1740.10">
    <property type="match status" value="1"/>
</dbReference>
<keyword evidence="9" id="KW-1185">Reference proteome</keyword>
<reference evidence="8 9" key="1">
    <citation type="submission" date="2020-08" db="EMBL/GenBank/DDBJ databases">
        <title>Genomic Encyclopedia of Type Strains, Phase IV (KMG-IV): sequencing the most valuable type-strain genomes for metagenomic binning, comparative biology and taxonomic classification.</title>
        <authorList>
            <person name="Goeker M."/>
        </authorList>
    </citation>
    <scope>NUCLEOTIDE SEQUENCE [LARGE SCALE GENOMIC DNA]</scope>
    <source>
        <strain evidence="8 9">DSM 23562</strain>
    </source>
</reference>
<evidence type="ECO:0000259" key="6">
    <source>
        <dbReference type="Pfam" id="PF04542"/>
    </source>
</evidence>
<dbReference type="InterPro" id="IPR036388">
    <property type="entry name" value="WH-like_DNA-bd_sf"/>
</dbReference>
<dbReference type="PANTHER" id="PTHR43133">
    <property type="entry name" value="RNA POLYMERASE ECF-TYPE SIGMA FACTO"/>
    <property type="match status" value="1"/>
</dbReference>
<dbReference type="GO" id="GO:0003677">
    <property type="term" value="F:DNA binding"/>
    <property type="evidence" value="ECO:0007669"/>
    <property type="project" value="InterPro"/>
</dbReference>
<feature type="region of interest" description="Disordered" evidence="5">
    <location>
        <begin position="205"/>
        <end position="227"/>
    </location>
</feature>
<dbReference type="EMBL" id="JACHGW010000002">
    <property type="protein sequence ID" value="MBB6050031.1"/>
    <property type="molecule type" value="Genomic_DNA"/>
</dbReference>
<keyword evidence="3" id="KW-0731">Sigma factor</keyword>
<dbReference type="AlphaFoldDB" id="A0A7W9SNT8"/>
<comment type="caution">
    <text evidence="8">The sequence shown here is derived from an EMBL/GenBank/DDBJ whole genome shotgun (WGS) entry which is preliminary data.</text>
</comment>
<feature type="domain" description="RNA polymerase sigma-70 region 2" evidence="6">
    <location>
        <begin position="28"/>
        <end position="93"/>
    </location>
</feature>
<evidence type="ECO:0000256" key="3">
    <source>
        <dbReference type="ARBA" id="ARBA00023082"/>
    </source>
</evidence>
<proteinExistence type="inferred from homology"/>
<evidence type="ECO:0000256" key="5">
    <source>
        <dbReference type="SAM" id="MobiDB-lite"/>
    </source>
</evidence>
<dbReference type="Pfam" id="PF08281">
    <property type="entry name" value="Sigma70_r4_2"/>
    <property type="match status" value="1"/>
</dbReference>
<name>A0A7W9SNT8_ARMRO</name>
<dbReference type="SUPFAM" id="SSF88946">
    <property type="entry name" value="Sigma2 domain of RNA polymerase sigma factors"/>
    <property type="match status" value="1"/>
</dbReference>
<evidence type="ECO:0000256" key="4">
    <source>
        <dbReference type="ARBA" id="ARBA00023163"/>
    </source>
</evidence>
<feature type="domain" description="RNA polymerase sigma factor 70 region 4 type 2" evidence="7">
    <location>
        <begin position="135"/>
        <end position="185"/>
    </location>
</feature>
<feature type="compositionally biased region" description="Polar residues" evidence="5">
    <location>
        <begin position="205"/>
        <end position="215"/>
    </location>
</feature>
<protein>
    <submittedName>
        <fullName evidence="8">RNA polymerase sigma-70 factor (ECF subfamily)</fullName>
    </submittedName>
</protein>
<keyword evidence="4" id="KW-0804">Transcription</keyword>
<dbReference type="SUPFAM" id="SSF88659">
    <property type="entry name" value="Sigma3 and sigma4 domains of RNA polymerase sigma factors"/>
    <property type="match status" value="1"/>
</dbReference>
<accession>A0A7W9SNT8</accession>
<dbReference type="InterPro" id="IPR007627">
    <property type="entry name" value="RNA_pol_sigma70_r2"/>
</dbReference>
<dbReference type="InterPro" id="IPR039425">
    <property type="entry name" value="RNA_pol_sigma-70-like"/>
</dbReference>
<evidence type="ECO:0000313" key="9">
    <source>
        <dbReference type="Proteomes" id="UP000520814"/>
    </source>
</evidence>
<dbReference type="Gene3D" id="1.10.10.10">
    <property type="entry name" value="Winged helix-like DNA-binding domain superfamily/Winged helix DNA-binding domain"/>
    <property type="match status" value="1"/>
</dbReference>
<dbReference type="GO" id="GO:0016987">
    <property type="term" value="F:sigma factor activity"/>
    <property type="evidence" value="ECO:0007669"/>
    <property type="project" value="UniProtKB-KW"/>
</dbReference>
<dbReference type="CDD" id="cd06171">
    <property type="entry name" value="Sigma70_r4"/>
    <property type="match status" value="1"/>
</dbReference>
<dbReference type="Pfam" id="PF04542">
    <property type="entry name" value="Sigma70_r2"/>
    <property type="match status" value="1"/>
</dbReference>
<dbReference type="InterPro" id="IPR013324">
    <property type="entry name" value="RNA_pol_sigma_r3/r4-like"/>
</dbReference>